<dbReference type="CDD" id="cd07043">
    <property type="entry name" value="STAS_anti-anti-sigma_factors"/>
    <property type="match status" value="1"/>
</dbReference>
<proteinExistence type="inferred from homology"/>
<dbReference type="AlphaFoldDB" id="A0A5M3W4E8"/>
<dbReference type="Pfam" id="PF01740">
    <property type="entry name" value="STAS"/>
    <property type="match status" value="1"/>
</dbReference>
<evidence type="ECO:0000256" key="1">
    <source>
        <dbReference type="ARBA" id="ARBA00009013"/>
    </source>
</evidence>
<sequence>MPADFQVTTERYGPLTVITVTGELDALTGAHLLSITQTVLTDPGARLLLDLTSLTFLDSSGLKVIISVHQILGWDGERIALCGLIPRVARLFQLLDLDSRMRIHSSRATALASIPPGE</sequence>
<protein>
    <recommendedName>
        <fullName evidence="2">Anti-sigma factor antagonist</fullName>
    </recommendedName>
</protein>
<dbReference type="Proteomes" id="UP000334990">
    <property type="component" value="Unassembled WGS sequence"/>
</dbReference>
<evidence type="ECO:0000313" key="5">
    <source>
        <dbReference type="Proteomes" id="UP000334990"/>
    </source>
</evidence>
<reference evidence="4 5" key="1">
    <citation type="submission" date="2019-10" db="EMBL/GenBank/DDBJ databases">
        <title>Whole genome shotgun sequence of Acrocarpospora corrugata NBRC 13972.</title>
        <authorList>
            <person name="Ichikawa N."/>
            <person name="Kimura A."/>
            <person name="Kitahashi Y."/>
            <person name="Komaki H."/>
            <person name="Oguchi A."/>
        </authorList>
    </citation>
    <scope>NUCLEOTIDE SEQUENCE [LARGE SCALE GENOMIC DNA]</scope>
    <source>
        <strain evidence="4 5">NBRC 13972</strain>
    </source>
</reference>
<evidence type="ECO:0000259" key="3">
    <source>
        <dbReference type="PROSITE" id="PS50801"/>
    </source>
</evidence>
<dbReference type="OrthoDB" id="9793697at2"/>
<dbReference type="PANTHER" id="PTHR33495:SF2">
    <property type="entry name" value="ANTI-SIGMA FACTOR ANTAGONIST TM_1081-RELATED"/>
    <property type="match status" value="1"/>
</dbReference>
<dbReference type="GO" id="GO:0043856">
    <property type="term" value="F:anti-sigma factor antagonist activity"/>
    <property type="evidence" value="ECO:0007669"/>
    <property type="project" value="InterPro"/>
</dbReference>
<dbReference type="InterPro" id="IPR036513">
    <property type="entry name" value="STAS_dom_sf"/>
</dbReference>
<feature type="domain" description="STAS" evidence="3">
    <location>
        <begin position="5"/>
        <end position="114"/>
    </location>
</feature>
<organism evidence="4 5">
    <name type="scientific">Acrocarpospora corrugata</name>
    <dbReference type="NCBI Taxonomy" id="35763"/>
    <lineage>
        <taxon>Bacteria</taxon>
        <taxon>Bacillati</taxon>
        <taxon>Actinomycetota</taxon>
        <taxon>Actinomycetes</taxon>
        <taxon>Streptosporangiales</taxon>
        <taxon>Streptosporangiaceae</taxon>
        <taxon>Acrocarpospora</taxon>
    </lineage>
</organism>
<dbReference type="SUPFAM" id="SSF52091">
    <property type="entry name" value="SpoIIaa-like"/>
    <property type="match status" value="1"/>
</dbReference>
<accession>A0A5M3W4E8</accession>
<dbReference type="Gene3D" id="3.30.750.24">
    <property type="entry name" value="STAS domain"/>
    <property type="match status" value="1"/>
</dbReference>
<dbReference type="PROSITE" id="PS50801">
    <property type="entry name" value="STAS"/>
    <property type="match status" value="1"/>
</dbReference>
<keyword evidence="5" id="KW-1185">Reference proteome</keyword>
<comment type="similarity">
    <text evidence="1 2">Belongs to the anti-sigma-factor antagonist family.</text>
</comment>
<dbReference type="PANTHER" id="PTHR33495">
    <property type="entry name" value="ANTI-SIGMA FACTOR ANTAGONIST TM_1081-RELATED-RELATED"/>
    <property type="match status" value="1"/>
</dbReference>
<evidence type="ECO:0000256" key="2">
    <source>
        <dbReference type="RuleBase" id="RU003749"/>
    </source>
</evidence>
<comment type="caution">
    <text evidence="4">The sequence shown here is derived from an EMBL/GenBank/DDBJ whole genome shotgun (WGS) entry which is preliminary data.</text>
</comment>
<dbReference type="InterPro" id="IPR003658">
    <property type="entry name" value="Anti-sigma_ant"/>
</dbReference>
<dbReference type="NCBIfam" id="TIGR00377">
    <property type="entry name" value="ant_ant_sig"/>
    <property type="match status" value="1"/>
</dbReference>
<name>A0A5M3W4E8_9ACTN</name>
<dbReference type="InterPro" id="IPR002645">
    <property type="entry name" value="STAS_dom"/>
</dbReference>
<evidence type="ECO:0000313" key="4">
    <source>
        <dbReference type="EMBL" id="GES03654.1"/>
    </source>
</evidence>
<gene>
    <name evidence="4" type="ORF">Acor_57200</name>
</gene>
<dbReference type="RefSeq" id="WP_155339803.1">
    <property type="nucleotide sequence ID" value="NZ_BAAABN010000007.1"/>
</dbReference>
<dbReference type="EMBL" id="BLAD01000071">
    <property type="protein sequence ID" value="GES03654.1"/>
    <property type="molecule type" value="Genomic_DNA"/>
</dbReference>